<reference evidence="7" key="1">
    <citation type="submission" date="2021-01" db="EMBL/GenBank/DDBJ databases">
        <authorList>
            <person name="Corre E."/>
            <person name="Pelletier E."/>
            <person name="Niang G."/>
            <person name="Scheremetjew M."/>
            <person name="Finn R."/>
            <person name="Kale V."/>
            <person name="Holt S."/>
            <person name="Cochrane G."/>
            <person name="Meng A."/>
            <person name="Brown T."/>
            <person name="Cohen L."/>
        </authorList>
    </citation>
    <scope>NUCLEOTIDE SEQUENCE</scope>
    <source>
        <strain evidence="7">SPMC142</strain>
    </source>
</reference>
<evidence type="ECO:0000256" key="4">
    <source>
        <dbReference type="ARBA" id="ARBA00022980"/>
    </source>
</evidence>
<evidence type="ECO:0000313" key="8">
    <source>
        <dbReference type="EMBL" id="CAE0578459.1"/>
    </source>
</evidence>
<sequence>MRNVLTTAWVEIPSDITIRIKSRKVTIKGKRGEITKDFSHLSCELETMKQDNKKRKGNYLRIQMWMKHSKHSCVVGTLTSLIKNMITGVTEGYRYKMRMVHAHFPINVGIPADGKSIEVKNFLGGRKVHKIDMLGDVTVRLGKEVKDELIFDGSDNQQVSLCCARVCQVCKIGKKDERKFLDGIFVSERTVIEPKEE</sequence>
<name>A0A7S3WWD1_9SPIT</name>
<dbReference type="EMBL" id="HBIQ01074988">
    <property type="protein sequence ID" value="CAE0578459.1"/>
    <property type="molecule type" value="Transcribed_RNA"/>
</dbReference>
<dbReference type="GO" id="GO:0019843">
    <property type="term" value="F:rRNA binding"/>
    <property type="evidence" value="ECO:0007669"/>
    <property type="project" value="UniProtKB-KW"/>
</dbReference>
<dbReference type="EMBL" id="HBIQ01074987">
    <property type="protein sequence ID" value="CAE0578457.1"/>
    <property type="molecule type" value="Transcribed_RNA"/>
</dbReference>
<evidence type="ECO:0000256" key="2">
    <source>
        <dbReference type="ARBA" id="ARBA00022730"/>
    </source>
</evidence>
<keyword evidence="4" id="KW-0689">Ribosomal protein</keyword>
<dbReference type="GO" id="GO:0003735">
    <property type="term" value="F:structural constituent of ribosome"/>
    <property type="evidence" value="ECO:0007669"/>
    <property type="project" value="InterPro"/>
</dbReference>
<dbReference type="InterPro" id="IPR020040">
    <property type="entry name" value="Ribosomal_uL6_a/b-dom"/>
</dbReference>
<keyword evidence="3" id="KW-0694">RNA-binding</keyword>
<evidence type="ECO:0000256" key="1">
    <source>
        <dbReference type="ARBA" id="ARBA00009356"/>
    </source>
</evidence>
<dbReference type="Pfam" id="PF00347">
    <property type="entry name" value="Ribosomal_L6"/>
    <property type="match status" value="1"/>
</dbReference>
<dbReference type="PROSITE" id="PS00700">
    <property type="entry name" value="RIBOSOMAL_L6_2"/>
    <property type="match status" value="1"/>
</dbReference>
<organism evidence="7">
    <name type="scientific">Strombidinopsis acuminata</name>
    <dbReference type="NCBI Taxonomy" id="141414"/>
    <lineage>
        <taxon>Eukaryota</taxon>
        <taxon>Sar</taxon>
        <taxon>Alveolata</taxon>
        <taxon>Ciliophora</taxon>
        <taxon>Intramacronucleata</taxon>
        <taxon>Spirotrichea</taxon>
        <taxon>Choreotrichia</taxon>
        <taxon>Choreotrichida</taxon>
        <taxon>Strombidinopsidae</taxon>
        <taxon>Strombidinopsis</taxon>
    </lineage>
</organism>
<dbReference type="PIRSF" id="PIRSF002162">
    <property type="entry name" value="Ribosomal_L6"/>
    <property type="match status" value="1"/>
</dbReference>
<comment type="similarity">
    <text evidence="1">Belongs to the universal ribosomal protein uL6 family.</text>
</comment>
<evidence type="ECO:0000256" key="5">
    <source>
        <dbReference type="ARBA" id="ARBA00023274"/>
    </source>
</evidence>
<dbReference type="GO" id="GO:0022625">
    <property type="term" value="C:cytosolic large ribosomal subunit"/>
    <property type="evidence" value="ECO:0007669"/>
    <property type="project" value="TreeGrafter"/>
</dbReference>
<dbReference type="PANTHER" id="PTHR11655:SF16">
    <property type="entry name" value="60S RIBOSOMAL PROTEIN L9"/>
    <property type="match status" value="1"/>
</dbReference>
<dbReference type="FunFam" id="3.90.930.12:FF:000008">
    <property type="entry name" value="50S ribosomal protein L6"/>
    <property type="match status" value="1"/>
</dbReference>
<dbReference type="SUPFAM" id="SSF56053">
    <property type="entry name" value="Ribosomal protein L6"/>
    <property type="match status" value="2"/>
</dbReference>
<evidence type="ECO:0000313" key="7">
    <source>
        <dbReference type="EMBL" id="CAE0578457.1"/>
    </source>
</evidence>
<dbReference type="InterPro" id="IPR036789">
    <property type="entry name" value="Ribosomal_uL6-like_a/b-dom_sf"/>
</dbReference>
<dbReference type="InterPro" id="IPR000702">
    <property type="entry name" value="Ribosomal_uL6-like"/>
</dbReference>
<evidence type="ECO:0000256" key="3">
    <source>
        <dbReference type="ARBA" id="ARBA00022884"/>
    </source>
</evidence>
<keyword evidence="5" id="KW-0687">Ribonucleoprotein</keyword>
<evidence type="ECO:0000259" key="6">
    <source>
        <dbReference type="Pfam" id="PF00347"/>
    </source>
</evidence>
<dbReference type="InterPro" id="IPR002359">
    <property type="entry name" value="Ribosomal_uL6_CS2"/>
</dbReference>
<proteinExistence type="inferred from homology"/>
<feature type="domain" description="Large ribosomal subunit protein uL6 alpha-beta" evidence="6">
    <location>
        <begin position="12"/>
        <end position="92"/>
    </location>
</feature>
<dbReference type="GO" id="GO:0002181">
    <property type="term" value="P:cytoplasmic translation"/>
    <property type="evidence" value="ECO:0007669"/>
    <property type="project" value="TreeGrafter"/>
</dbReference>
<dbReference type="FunFam" id="3.90.930.12:FF:000004">
    <property type="entry name" value="60S ribosomal protein L9"/>
    <property type="match status" value="1"/>
</dbReference>
<protein>
    <recommendedName>
        <fullName evidence="6">Large ribosomal subunit protein uL6 alpha-beta domain-containing protein</fullName>
    </recommendedName>
</protein>
<dbReference type="PANTHER" id="PTHR11655">
    <property type="entry name" value="60S/50S RIBOSOMAL PROTEIN L6/L9"/>
    <property type="match status" value="1"/>
</dbReference>
<keyword evidence="2" id="KW-0699">rRNA-binding</keyword>
<dbReference type="AlphaFoldDB" id="A0A7S3WWD1"/>
<dbReference type="Gene3D" id="3.90.930.12">
    <property type="entry name" value="Ribosomal protein L6, alpha-beta domain"/>
    <property type="match status" value="2"/>
</dbReference>
<gene>
    <name evidence="7" type="ORF">SACU0126_LOCUS23878</name>
    <name evidence="8" type="ORF">SACU0126_LOCUS23879</name>
</gene>
<accession>A0A7S3WWD1</accession>